<dbReference type="SMART" id="SM00176">
    <property type="entry name" value="RAN"/>
    <property type="match status" value="1"/>
</dbReference>
<dbReference type="InterPro" id="IPR000504">
    <property type="entry name" value="RRM_dom"/>
</dbReference>
<dbReference type="GO" id="GO:0005525">
    <property type="term" value="F:GTP binding"/>
    <property type="evidence" value="ECO:0007669"/>
    <property type="project" value="UniProtKB-KW"/>
</dbReference>
<dbReference type="InterPro" id="IPR041085">
    <property type="entry name" value="TSAP1_C"/>
</dbReference>
<dbReference type="EC" id="3.6.5.2" evidence="7"/>
<keyword evidence="30" id="KW-1185">Reference proteome</keyword>
<dbReference type="PROSITE" id="PS51421">
    <property type="entry name" value="RAS"/>
    <property type="match status" value="1"/>
</dbReference>
<keyword evidence="14" id="KW-0460">Magnesium</keyword>
<gene>
    <name evidence="31" type="primary">Trnau1ap</name>
</gene>
<dbReference type="SUPFAM" id="SSF52540">
    <property type="entry name" value="P-loop containing nucleoside triphosphate hydrolases"/>
    <property type="match status" value="1"/>
</dbReference>
<dbReference type="SMART" id="SM00174">
    <property type="entry name" value="RHO"/>
    <property type="match status" value="1"/>
</dbReference>
<keyword evidence="13" id="KW-0378">Hydrolase</keyword>
<keyword evidence="10" id="KW-0479">Metal-binding</keyword>
<dbReference type="PANTHER" id="PTHR37457:SF2">
    <property type="entry name" value="TRNA SELENOCYSTEINE 1-ASSOCIATED PROTEIN 1"/>
    <property type="match status" value="1"/>
</dbReference>
<evidence type="ECO:0000256" key="26">
    <source>
        <dbReference type="ARBA" id="ARBA00083584"/>
    </source>
</evidence>
<dbReference type="OrthoDB" id="446113at2759"/>
<evidence type="ECO:0000256" key="19">
    <source>
        <dbReference type="ARBA" id="ARBA00023242"/>
    </source>
</evidence>
<evidence type="ECO:0000256" key="1">
    <source>
        <dbReference type="ARBA" id="ARBA00001946"/>
    </source>
</evidence>
<evidence type="ECO:0000313" key="30">
    <source>
        <dbReference type="Proteomes" id="UP000081671"/>
    </source>
</evidence>
<protein>
    <recommendedName>
        <fullName evidence="25">Ras-related protein Rab-42</fullName>
        <ecNumber evidence="7">3.6.5.2</ecNumber>
    </recommendedName>
    <alternativeName>
        <fullName evidence="26">SECp43</fullName>
    </alternativeName>
    <alternativeName>
        <fullName evidence="8">tRNA selenocysteine 1-associated protein 1</fullName>
    </alternativeName>
    <alternativeName>
        <fullName evidence="23">tRNA selenocysteine-associated protein 1</fullName>
    </alternativeName>
</protein>
<evidence type="ECO:0000256" key="24">
    <source>
        <dbReference type="ARBA" id="ARBA00047660"/>
    </source>
</evidence>
<dbReference type="Pfam" id="PF00071">
    <property type="entry name" value="Ras"/>
    <property type="match status" value="1"/>
</dbReference>
<dbReference type="InterPro" id="IPR040434">
    <property type="entry name" value="TSAP1"/>
</dbReference>
<sequence>MAASLWMGDLEPYMDENFISRAFATMGETVMSVKIIRNRLTGIPAGYCFVEFADLATAEKCLHKINGKPLPGATPAKRFKLNYATYGKQPDNSPEYSLFVGDLTPDVDDGMLYEFFVKVYPSCRGGKVVLDQTGVSKGYGFVKFTDELEQKRALTECQGAVGLGSKPVRLSVAIPKASRVKPVEYSQMYSYSYNQYYQQYQNYYAQWGYDQNTGSYSYSYPQYGYTQSTMQVIVLWHLWPSRPGLLSAFESCTFKSPVQQSCDRMDAWRGGRGRAGPRLPAMETRDCGYQFRIALLGDAAVGKTSLLRRYVRPPEPQAAAEPEPTVGVEFYSRVLQLPAGPRIKLQLWDTAGHERFRCITRSFYRSLVGVLLVFDVTNRESFEHIQYWHQEVLSTQGPDKAIFLLIGHKSDLQSTRCVSTQEAEDLAASLGMTFLETSATNNCNVELAFDVLTTAIQQALQQGHIRLEENWGGPVFPDPMPQLDVTEANKEFMEQSEELYDALMDCHWQPLDTVSSEIPALL</sequence>
<comment type="function">
    <text evidence="22">Involved in the early steps of selenocysteine biosynthesis and tRNA(Sec) charging to the later steps resulting in the cotranslational incorporation of selenocysteine into selenoproteins. Stabilizes the SECISBP2, EEFSEC and tRNA(Sec) complex. May be involved in the methylation of tRNA(Sec). Enhances efficiency of selenoproteins synthesis.</text>
</comment>
<evidence type="ECO:0000256" key="12">
    <source>
        <dbReference type="ARBA" id="ARBA00022741"/>
    </source>
</evidence>
<dbReference type="SUPFAM" id="SSF54928">
    <property type="entry name" value="RNA-binding domain, RBD"/>
    <property type="match status" value="1"/>
</dbReference>
<dbReference type="GO" id="GO:0001514">
    <property type="term" value="P:selenocysteine incorporation"/>
    <property type="evidence" value="ECO:0007669"/>
    <property type="project" value="TreeGrafter"/>
</dbReference>
<keyword evidence="16" id="KW-0648">Protein biosynthesis</keyword>
<dbReference type="GO" id="GO:0000049">
    <property type="term" value="F:tRNA binding"/>
    <property type="evidence" value="ECO:0007669"/>
    <property type="project" value="TreeGrafter"/>
</dbReference>
<evidence type="ECO:0000256" key="9">
    <source>
        <dbReference type="ARBA" id="ARBA00022490"/>
    </source>
</evidence>
<dbReference type="STRING" id="10020.ENSDORP00000005943"/>
<dbReference type="CTD" id="54952"/>
<dbReference type="PRINTS" id="PR00449">
    <property type="entry name" value="RASTRNSFRMNG"/>
</dbReference>
<dbReference type="FunFam" id="3.40.50.300:FF:001428">
    <property type="entry name" value="putative Ras-related protein Rab-42"/>
    <property type="match status" value="1"/>
</dbReference>
<evidence type="ECO:0000256" key="16">
    <source>
        <dbReference type="ARBA" id="ARBA00022917"/>
    </source>
</evidence>
<dbReference type="PANTHER" id="PTHR37457">
    <property type="entry name" value="TRNA SELENOCYSTEINE 1-ASSOCIATED PROTEIN 1-RELATED"/>
    <property type="match status" value="1"/>
</dbReference>
<evidence type="ECO:0000256" key="22">
    <source>
        <dbReference type="ARBA" id="ARBA00024717"/>
    </source>
</evidence>
<evidence type="ECO:0000256" key="4">
    <source>
        <dbReference type="ARBA" id="ARBA00004635"/>
    </source>
</evidence>
<comment type="catalytic activity">
    <reaction evidence="24">
        <text>GTP + H2O = GDP + phosphate + H(+)</text>
        <dbReference type="Rhea" id="RHEA:19669"/>
        <dbReference type="ChEBI" id="CHEBI:15377"/>
        <dbReference type="ChEBI" id="CHEBI:15378"/>
        <dbReference type="ChEBI" id="CHEBI:37565"/>
        <dbReference type="ChEBI" id="CHEBI:43474"/>
        <dbReference type="ChEBI" id="CHEBI:58189"/>
        <dbReference type="EC" id="3.6.5.2"/>
    </reaction>
    <physiologicalReaction direction="left-to-right" evidence="24">
        <dbReference type="Rhea" id="RHEA:19670"/>
    </physiologicalReaction>
</comment>
<comment type="cofactor">
    <cofactor evidence="1">
        <name>Mg(2+)</name>
        <dbReference type="ChEBI" id="CHEBI:18420"/>
    </cofactor>
</comment>
<dbReference type="PROSITE" id="PS51419">
    <property type="entry name" value="RAB"/>
    <property type="match status" value="1"/>
</dbReference>
<dbReference type="FunFam" id="3.30.70.330:FF:000159">
    <property type="entry name" value="tRNA selenocysteine 1-associated protein 1"/>
    <property type="match status" value="1"/>
</dbReference>
<dbReference type="Gene3D" id="3.40.50.300">
    <property type="entry name" value="P-loop containing nucleotide triphosphate hydrolases"/>
    <property type="match status" value="1"/>
</dbReference>
<evidence type="ECO:0000256" key="25">
    <source>
        <dbReference type="ARBA" id="ARBA00067839"/>
    </source>
</evidence>
<dbReference type="Proteomes" id="UP000081671">
    <property type="component" value="Unplaced"/>
</dbReference>
<evidence type="ECO:0000313" key="31">
    <source>
        <dbReference type="RefSeq" id="XP_012887625.1"/>
    </source>
</evidence>
<dbReference type="GeneID" id="105997669"/>
<dbReference type="FunCoup" id="A0A1S3GFZ2">
    <property type="interactions" value="3792"/>
</dbReference>
<evidence type="ECO:0000256" key="28">
    <source>
        <dbReference type="PROSITE-ProRule" id="PRU00176"/>
    </source>
</evidence>
<evidence type="ECO:0000256" key="7">
    <source>
        <dbReference type="ARBA" id="ARBA00011984"/>
    </source>
</evidence>
<evidence type="ECO:0000256" key="17">
    <source>
        <dbReference type="ARBA" id="ARBA00023134"/>
    </source>
</evidence>
<dbReference type="SMART" id="SM00173">
    <property type="entry name" value="RAS"/>
    <property type="match status" value="1"/>
</dbReference>
<dbReference type="GO" id="GO:0016020">
    <property type="term" value="C:membrane"/>
    <property type="evidence" value="ECO:0007669"/>
    <property type="project" value="UniProtKB-SubCell"/>
</dbReference>
<comment type="function">
    <text evidence="27">The small GTPases Rab are key regulators of intracellular membrane trafficking, from the formation of transport vesicles to their fusion with membranes. Rabs cycle between an inactive GDP-bound form and an active GTP-bound form that is able to recruit to membranes different sets of downstream effectors directly responsible for vesicle formation, movement, tethering and fusion. The physiological function of RAB42 remains undefined.</text>
</comment>
<dbReference type="InterPro" id="IPR012677">
    <property type="entry name" value="Nucleotide-bd_a/b_plait_sf"/>
</dbReference>
<keyword evidence="21" id="KW-0636">Prenylation</keyword>
<evidence type="ECO:0000256" key="23">
    <source>
        <dbReference type="ARBA" id="ARBA00033477"/>
    </source>
</evidence>
<evidence type="ECO:0000256" key="15">
    <source>
        <dbReference type="ARBA" id="ARBA00022884"/>
    </source>
</evidence>
<dbReference type="Gene3D" id="3.30.70.330">
    <property type="match status" value="2"/>
</dbReference>
<dbReference type="InParanoid" id="A0A1S3GFZ2"/>
<evidence type="ECO:0000256" key="21">
    <source>
        <dbReference type="ARBA" id="ARBA00023289"/>
    </source>
</evidence>
<feature type="domain" description="RRM" evidence="29">
    <location>
        <begin position="3"/>
        <end position="86"/>
    </location>
</feature>
<feature type="domain" description="RRM" evidence="29">
    <location>
        <begin position="96"/>
        <end position="175"/>
    </location>
</feature>
<evidence type="ECO:0000256" key="11">
    <source>
        <dbReference type="ARBA" id="ARBA00022737"/>
    </source>
</evidence>
<dbReference type="NCBIfam" id="TIGR00231">
    <property type="entry name" value="small_GTP"/>
    <property type="match status" value="1"/>
</dbReference>
<evidence type="ECO:0000256" key="27">
    <source>
        <dbReference type="ARBA" id="ARBA00093274"/>
    </source>
</evidence>
<dbReference type="InterPro" id="IPR034510">
    <property type="entry name" value="SECp43_RRM2"/>
</dbReference>
<dbReference type="PROSITE" id="PS50102">
    <property type="entry name" value="RRM"/>
    <property type="match status" value="2"/>
</dbReference>
<keyword evidence="19" id="KW-0539">Nucleus</keyword>
<dbReference type="InterPro" id="IPR035979">
    <property type="entry name" value="RBD_domain_sf"/>
</dbReference>
<organism evidence="30 31">
    <name type="scientific">Dipodomys ordii</name>
    <name type="common">Ord's kangaroo rat</name>
    <dbReference type="NCBI Taxonomy" id="10020"/>
    <lineage>
        <taxon>Eukaryota</taxon>
        <taxon>Metazoa</taxon>
        <taxon>Chordata</taxon>
        <taxon>Craniata</taxon>
        <taxon>Vertebrata</taxon>
        <taxon>Euteleostomi</taxon>
        <taxon>Mammalia</taxon>
        <taxon>Eutheria</taxon>
        <taxon>Euarchontoglires</taxon>
        <taxon>Glires</taxon>
        <taxon>Rodentia</taxon>
        <taxon>Castorimorpha</taxon>
        <taxon>Heteromyidae</taxon>
        <taxon>Dipodomyinae</taxon>
        <taxon>Dipodomys</taxon>
    </lineage>
</organism>
<dbReference type="SMART" id="SM00175">
    <property type="entry name" value="RAB"/>
    <property type="match status" value="1"/>
</dbReference>
<dbReference type="KEGG" id="dord:105997669"/>
<evidence type="ECO:0000256" key="5">
    <source>
        <dbReference type="ARBA" id="ARBA00006270"/>
    </source>
</evidence>
<accession>A0A1S3GFZ2</accession>
<reference evidence="31" key="1">
    <citation type="submission" date="2025-08" db="UniProtKB">
        <authorList>
            <consortium name="RefSeq"/>
        </authorList>
    </citation>
    <scope>IDENTIFICATION</scope>
    <source>
        <tissue evidence="31">Kidney</tissue>
    </source>
</reference>
<keyword evidence="9" id="KW-0963">Cytoplasm</keyword>
<dbReference type="GO" id="GO:0005634">
    <property type="term" value="C:nucleus"/>
    <property type="evidence" value="ECO:0007669"/>
    <property type="project" value="UniProtKB-SubCell"/>
</dbReference>
<dbReference type="GO" id="GO:0005737">
    <property type="term" value="C:cytoplasm"/>
    <property type="evidence" value="ECO:0007669"/>
    <property type="project" value="UniProtKB-SubCell"/>
</dbReference>
<keyword evidence="11" id="KW-0677">Repeat</keyword>
<dbReference type="FunFam" id="3.30.70.330:FF:000166">
    <property type="entry name" value="Trna selenocysteine 1-associated protein 1"/>
    <property type="match status" value="1"/>
</dbReference>
<keyword evidence="18" id="KW-0472">Membrane</keyword>
<dbReference type="SMART" id="SM00360">
    <property type="entry name" value="RRM"/>
    <property type="match status" value="2"/>
</dbReference>
<keyword evidence="12" id="KW-0547">Nucleotide-binding</keyword>
<evidence type="ECO:0000256" key="18">
    <source>
        <dbReference type="ARBA" id="ARBA00023136"/>
    </source>
</evidence>
<evidence type="ECO:0000256" key="10">
    <source>
        <dbReference type="ARBA" id="ARBA00022723"/>
    </source>
</evidence>
<dbReference type="InterPro" id="IPR001806">
    <property type="entry name" value="Small_GTPase"/>
</dbReference>
<dbReference type="InterPro" id="IPR005225">
    <property type="entry name" value="Small_GTP-bd"/>
</dbReference>
<evidence type="ECO:0000259" key="29">
    <source>
        <dbReference type="PROSITE" id="PS50102"/>
    </source>
</evidence>
<dbReference type="PROSITE" id="PS51420">
    <property type="entry name" value="RHO"/>
    <property type="match status" value="1"/>
</dbReference>
<name>A0A1S3GFZ2_DIPOR</name>
<evidence type="ECO:0000256" key="6">
    <source>
        <dbReference type="ARBA" id="ARBA00008920"/>
    </source>
</evidence>
<comment type="similarity">
    <text evidence="5">Belongs to the small GTPase superfamily. Rab family.</text>
</comment>
<comment type="subcellular location">
    <subcellularLocation>
        <location evidence="3">Cytoplasm</location>
    </subcellularLocation>
    <subcellularLocation>
        <location evidence="4">Membrane</location>
        <topology evidence="4">Lipid-anchor</topology>
    </subcellularLocation>
    <subcellularLocation>
        <location evidence="2">Nucleus</location>
    </subcellularLocation>
</comment>
<dbReference type="GO" id="GO:0046872">
    <property type="term" value="F:metal ion binding"/>
    <property type="evidence" value="ECO:0007669"/>
    <property type="project" value="UniProtKB-KW"/>
</dbReference>
<keyword evidence="20" id="KW-0449">Lipoprotein</keyword>
<comment type="similarity">
    <text evidence="6">Belongs to the RRM TRSPAP family.</text>
</comment>
<dbReference type="RefSeq" id="XP_012887625.1">
    <property type="nucleotide sequence ID" value="XM_013032171.1"/>
</dbReference>
<dbReference type="CDD" id="cd12610">
    <property type="entry name" value="RRM1_SECp43"/>
    <property type="match status" value="1"/>
</dbReference>
<keyword evidence="15 28" id="KW-0694">RNA-binding</keyword>
<dbReference type="InterPro" id="IPR027417">
    <property type="entry name" value="P-loop_NTPase"/>
</dbReference>
<dbReference type="Pfam" id="PF17654">
    <property type="entry name" value="Trnau1ap"/>
    <property type="match status" value="2"/>
</dbReference>
<dbReference type="Pfam" id="PF00076">
    <property type="entry name" value="RRM_1"/>
    <property type="match status" value="2"/>
</dbReference>
<proteinExistence type="inferred from homology"/>
<dbReference type="AlphaFoldDB" id="A0A1S3GFZ2"/>
<evidence type="ECO:0000256" key="3">
    <source>
        <dbReference type="ARBA" id="ARBA00004496"/>
    </source>
</evidence>
<evidence type="ECO:0000256" key="14">
    <source>
        <dbReference type="ARBA" id="ARBA00022842"/>
    </source>
</evidence>
<evidence type="ECO:0000256" key="2">
    <source>
        <dbReference type="ARBA" id="ARBA00004123"/>
    </source>
</evidence>
<evidence type="ECO:0000256" key="20">
    <source>
        <dbReference type="ARBA" id="ARBA00023288"/>
    </source>
</evidence>
<dbReference type="CDD" id="cd12612">
    <property type="entry name" value="RRM2_SECp43"/>
    <property type="match status" value="1"/>
</dbReference>
<evidence type="ECO:0000256" key="13">
    <source>
        <dbReference type="ARBA" id="ARBA00022801"/>
    </source>
</evidence>
<evidence type="ECO:0000256" key="8">
    <source>
        <dbReference type="ARBA" id="ARBA00016598"/>
    </source>
</evidence>
<keyword evidence="17" id="KW-0342">GTP-binding</keyword>
<dbReference type="GO" id="GO:0003925">
    <property type="term" value="F:G protein activity"/>
    <property type="evidence" value="ECO:0007669"/>
    <property type="project" value="UniProtKB-EC"/>
</dbReference>